<organism evidence="5 6">
    <name type="scientific">candidate division WOR_3 bacterium SM23_60</name>
    <dbReference type="NCBI Taxonomy" id="1703780"/>
    <lineage>
        <taxon>Bacteria</taxon>
        <taxon>Bacteria division WOR-3</taxon>
    </lineage>
</organism>
<evidence type="ECO:0000256" key="2">
    <source>
        <dbReference type="ARBA" id="ARBA00022525"/>
    </source>
</evidence>
<protein>
    <recommendedName>
        <fullName evidence="4">SD-repeat containing protein B domain-containing protein</fullName>
    </recommendedName>
</protein>
<keyword evidence="3" id="KW-0732">Signal</keyword>
<sequence>MNILLIFLILTPGSRLSTSFYTFHKLGDYSISDFYVNYALRRYDVKLTLEKRTDDFGPRSFSVAIDSLFRYYQLTIGERPYYINSPFSTVLNVWGLTITSRDADIFLGKTRDMTTALPPTFEDNKHTFGATVRRYLWYRIPIEFFLVRKSDNTAHESITQNNAFGTNTKVKIGDNLSLQSQLWANFSNEGPGACLALSGKYTGQQYGGHAYFRKISGNYVTPGNLKALSGSRVRFDLYQKPLRWLQFEQDIAYSSYRDFYAGWSTAVSKFPYPETRYSVNYARQSNVATQHIQAKWRHHRVGVGTEYTWSSERQVYRLKLEEDISTVRLWQNLQLFEGILFQLGSIFTVSPTIKFRNFLNLVWENSHARQSAGAEVSFRTIQNFNINCTYEYLRQNGLDDHFVSLSLSNTMLFDEIGFGSVYGRVYMDVNNNGIYDVEDQAVPDIEVILDNTKAAMTAHDGSYSFSFVKAGPHNMNLKLGSLPAEIGTEKSTVAVTTGLFSKERVDFSLEELGTIEGMIYFDENKNGAHDDNEAGVPNAVLALNGYLTTTSQNGRFRFANLVPGTYVLEPRVLPQKTMLTTTVPYVYVVPGMRVSDYNLGIIREERPVKKKVFGDTQD</sequence>
<feature type="domain" description="SD-repeat containing protein B" evidence="4">
    <location>
        <begin position="517"/>
        <end position="581"/>
    </location>
</feature>
<dbReference type="PANTHER" id="PTHR23303">
    <property type="entry name" value="CARBOXYPEPTIDASE REGULATORY REGION-CONTAINING"/>
    <property type="match status" value="1"/>
</dbReference>
<evidence type="ECO:0000313" key="5">
    <source>
        <dbReference type="EMBL" id="KPK72501.1"/>
    </source>
</evidence>
<dbReference type="Proteomes" id="UP000051096">
    <property type="component" value="Unassembled WGS sequence"/>
</dbReference>
<dbReference type="Pfam" id="PF17210">
    <property type="entry name" value="SdrD_B"/>
    <property type="match status" value="1"/>
</dbReference>
<evidence type="ECO:0000256" key="3">
    <source>
        <dbReference type="ARBA" id="ARBA00022729"/>
    </source>
</evidence>
<accession>A0A0S8GHI3</accession>
<reference evidence="5 6" key="1">
    <citation type="journal article" date="2015" name="Microbiome">
        <title>Genomic resolution of linkages in carbon, nitrogen, and sulfur cycling among widespread estuary sediment bacteria.</title>
        <authorList>
            <person name="Baker B.J."/>
            <person name="Lazar C.S."/>
            <person name="Teske A.P."/>
            <person name="Dick G.J."/>
        </authorList>
    </citation>
    <scope>NUCLEOTIDE SEQUENCE [LARGE SCALE GENOMIC DNA]</scope>
    <source>
        <strain evidence="5">SM23_60</strain>
    </source>
</reference>
<dbReference type="GO" id="GO:0005576">
    <property type="term" value="C:extracellular region"/>
    <property type="evidence" value="ECO:0007669"/>
    <property type="project" value="UniProtKB-SubCell"/>
</dbReference>
<dbReference type="InterPro" id="IPR033764">
    <property type="entry name" value="Sdr_B"/>
</dbReference>
<comment type="subcellular location">
    <subcellularLocation>
        <location evidence="1">Secreted</location>
    </subcellularLocation>
</comment>
<name>A0A0S8GHI3_UNCW3</name>
<comment type="caution">
    <text evidence="5">The sequence shown here is derived from an EMBL/GenBank/DDBJ whole genome shotgun (WGS) entry which is preliminary data.</text>
</comment>
<keyword evidence="2" id="KW-0964">Secreted</keyword>
<dbReference type="SUPFAM" id="SSF117074">
    <property type="entry name" value="Hypothetical protein PA1324"/>
    <property type="match status" value="2"/>
</dbReference>
<dbReference type="InterPro" id="IPR051417">
    <property type="entry name" value="SDr/BOS_complex"/>
</dbReference>
<dbReference type="InterPro" id="IPR013783">
    <property type="entry name" value="Ig-like_fold"/>
</dbReference>
<evidence type="ECO:0000259" key="4">
    <source>
        <dbReference type="Pfam" id="PF17210"/>
    </source>
</evidence>
<dbReference type="Gene3D" id="2.60.40.10">
    <property type="entry name" value="Immunoglobulins"/>
    <property type="match status" value="2"/>
</dbReference>
<gene>
    <name evidence="5" type="ORF">AMJ87_04615</name>
</gene>
<dbReference type="AlphaFoldDB" id="A0A0S8GHI3"/>
<proteinExistence type="predicted"/>
<dbReference type="EMBL" id="LJUO01000030">
    <property type="protein sequence ID" value="KPK72501.1"/>
    <property type="molecule type" value="Genomic_DNA"/>
</dbReference>
<dbReference type="PANTHER" id="PTHR23303:SF15">
    <property type="entry name" value="COLOSSIN-A"/>
    <property type="match status" value="1"/>
</dbReference>
<evidence type="ECO:0000313" key="6">
    <source>
        <dbReference type="Proteomes" id="UP000051096"/>
    </source>
</evidence>
<evidence type="ECO:0000256" key="1">
    <source>
        <dbReference type="ARBA" id="ARBA00004613"/>
    </source>
</evidence>